<dbReference type="RefSeq" id="WP_166150007.1">
    <property type="nucleotide sequence ID" value="NZ_JAANYN010000010.1"/>
</dbReference>
<dbReference type="EMBL" id="JAANYN010000010">
    <property type="protein sequence ID" value="NHE59036.1"/>
    <property type="molecule type" value="Genomic_DNA"/>
</dbReference>
<dbReference type="GO" id="GO:0008168">
    <property type="term" value="F:methyltransferase activity"/>
    <property type="evidence" value="ECO:0007669"/>
    <property type="project" value="UniProtKB-KW"/>
</dbReference>
<dbReference type="CDD" id="cd02440">
    <property type="entry name" value="AdoMet_MTases"/>
    <property type="match status" value="1"/>
</dbReference>
<dbReference type="InterPro" id="IPR029063">
    <property type="entry name" value="SAM-dependent_MTases_sf"/>
</dbReference>
<protein>
    <submittedName>
        <fullName evidence="2">Class I SAM-dependent methyltransferase</fullName>
    </submittedName>
</protein>
<dbReference type="Proteomes" id="UP000649799">
    <property type="component" value="Unassembled WGS sequence"/>
</dbReference>
<keyword evidence="3" id="KW-1185">Reference proteome</keyword>
<keyword evidence="2" id="KW-0489">Methyltransferase</keyword>
<accession>A0ABX0HF84</accession>
<name>A0ABX0HF84_9BACT</name>
<gene>
    <name evidence="2" type="ORF">G9Q97_19695</name>
</gene>
<feature type="domain" description="Methyltransferase" evidence="1">
    <location>
        <begin position="41"/>
        <end position="153"/>
    </location>
</feature>
<keyword evidence="2" id="KW-0808">Transferase</keyword>
<dbReference type="SUPFAM" id="SSF53335">
    <property type="entry name" value="S-adenosyl-L-methionine-dependent methyltransferases"/>
    <property type="match status" value="1"/>
</dbReference>
<sequence>MINVASPDHYRLLAPFYESLGRLLLGNQFQASKTAFLHTIEKGDRVLVLGGGAGANMPELLRRCGKKGKVVYMEASASMIRLCRTGLDRDLLEQVVFIHASTFDALPDLKFDVVITQYFLDVLPDNKIDLLFETIQSKVDKHTVWIFADFYALASKMRLLKAMINAFRLLTRHARKDLPEYEGYFNKWGWQEMESMIYCQGFYQARIYGLAPNSINPETSS</sequence>
<dbReference type="Gene3D" id="3.40.50.150">
    <property type="entry name" value="Vaccinia Virus protein VP39"/>
    <property type="match status" value="1"/>
</dbReference>
<comment type="caution">
    <text evidence="2">The sequence shown here is derived from an EMBL/GenBank/DDBJ whole genome shotgun (WGS) entry which is preliminary data.</text>
</comment>
<evidence type="ECO:0000259" key="1">
    <source>
        <dbReference type="Pfam" id="PF13847"/>
    </source>
</evidence>
<dbReference type="Pfam" id="PF13847">
    <property type="entry name" value="Methyltransf_31"/>
    <property type="match status" value="1"/>
</dbReference>
<evidence type="ECO:0000313" key="3">
    <source>
        <dbReference type="Proteomes" id="UP000649799"/>
    </source>
</evidence>
<reference evidence="2 3" key="1">
    <citation type="submission" date="2020-03" db="EMBL/GenBank/DDBJ databases">
        <title>Cyclobacterium plantarum sp. nov., a marine bacterium isolated from a coastal-marine wetland.</title>
        <authorList>
            <person name="Sanchez-Porro C."/>
            <person name="Ventosa A."/>
            <person name="Amoozegar M."/>
        </authorList>
    </citation>
    <scope>NUCLEOTIDE SEQUENCE [LARGE SCALE GENOMIC DNA]</scope>
    <source>
        <strain evidence="2 3">GBPx2</strain>
    </source>
</reference>
<evidence type="ECO:0000313" key="2">
    <source>
        <dbReference type="EMBL" id="NHE59036.1"/>
    </source>
</evidence>
<dbReference type="InterPro" id="IPR025714">
    <property type="entry name" value="Methyltranfer_dom"/>
</dbReference>
<dbReference type="GO" id="GO:0032259">
    <property type="term" value="P:methylation"/>
    <property type="evidence" value="ECO:0007669"/>
    <property type="project" value="UniProtKB-KW"/>
</dbReference>
<proteinExistence type="predicted"/>
<organism evidence="2 3">
    <name type="scientific">Cyclobacterium plantarum</name>
    <dbReference type="NCBI Taxonomy" id="2716263"/>
    <lineage>
        <taxon>Bacteria</taxon>
        <taxon>Pseudomonadati</taxon>
        <taxon>Bacteroidota</taxon>
        <taxon>Cytophagia</taxon>
        <taxon>Cytophagales</taxon>
        <taxon>Cyclobacteriaceae</taxon>
        <taxon>Cyclobacterium</taxon>
    </lineage>
</organism>